<dbReference type="Proteomes" id="UP000320216">
    <property type="component" value="Chromosome"/>
</dbReference>
<dbReference type="GO" id="GO:0016853">
    <property type="term" value="F:isomerase activity"/>
    <property type="evidence" value="ECO:0007669"/>
    <property type="project" value="TreeGrafter"/>
</dbReference>
<name>A0A5B8M0L4_9MICO</name>
<feature type="active site" evidence="1">
    <location>
        <position position="49"/>
    </location>
</feature>
<dbReference type="KEGG" id="huw:FPZ11_05055"/>
<dbReference type="GO" id="GO:0005737">
    <property type="term" value="C:cytoplasm"/>
    <property type="evidence" value="ECO:0007669"/>
    <property type="project" value="TreeGrafter"/>
</dbReference>
<dbReference type="PANTHER" id="PTHR13774">
    <property type="entry name" value="PHENAZINE BIOSYNTHESIS PROTEIN"/>
    <property type="match status" value="1"/>
</dbReference>
<proteinExistence type="predicted"/>
<dbReference type="Pfam" id="PF02567">
    <property type="entry name" value="PhzC-PhzF"/>
    <property type="match status" value="1"/>
</dbReference>
<sequence>MGGKERRFAQVDVFGADALLGNPVAVVIDGDGLSDAEMARFARWTNLSETTFLLPPSDPAADYRLRIFTPGGELPFAGHPTLGSAHAWLKTGGVPEHADRVVQQCGAGLVELRRDAHRLAFAAPPLLRSGKVDEETLERVVASLRIAKTDVLAAEWVDNGPGWLAVLLRSASDVLALAPDFAAMGDLKVGVVASQPDGQDTDFEVRGFVPAFGIPEDPVTGSLNGGLAMWLIGSGRAPAAYVAAQGTALGRAGRVHVEHAHGRHWIGGDTRTIVSGTVRI</sequence>
<keyword evidence="3" id="KW-1185">Reference proteome</keyword>
<dbReference type="PIRSF" id="PIRSF016184">
    <property type="entry name" value="PhzC_PhzF"/>
    <property type="match status" value="1"/>
</dbReference>
<organism evidence="2 3">
    <name type="scientific">Humibacter ginsenosidimutans</name>
    <dbReference type="NCBI Taxonomy" id="2599293"/>
    <lineage>
        <taxon>Bacteria</taxon>
        <taxon>Bacillati</taxon>
        <taxon>Actinomycetota</taxon>
        <taxon>Actinomycetes</taxon>
        <taxon>Micrococcales</taxon>
        <taxon>Microbacteriaceae</taxon>
        <taxon>Humibacter</taxon>
    </lineage>
</organism>
<dbReference type="PANTHER" id="PTHR13774:SF32">
    <property type="entry name" value="ANTISENSE-ENHANCING SEQUENCE 1"/>
    <property type="match status" value="1"/>
</dbReference>
<dbReference type="AlphaFoldDB" id="A0A5B8M0L4"/>
<dbReference type="OrthoDB" id="9788221at2"/>
<evidence type="ECO:0000313" key="2">
    <source>
        <dbReference type="EMBL" id="QDZ14217.1"/>
    </source>
</evidence>
<evidence type="ECO:0000256" key="1">
    <source>
        <dbReference type="PIRSR" id="PIRSR016184-1"/>
    </source>
</evidence>
<dbReference type="Gene3D" id="3.10.310.10">
    <property type="entry name" value="Diaminopimelate Epimerase, Chain A, domain 1"/>
    <property type="match status" value="2"/>
</dbReference>
<gene>
    <name evidence="2" type="ORF">FPZ11_05055</name>
</gene>
<protein>
    <submittedName>
        <fullName evidence="2">PhzF family phenazine biosynthesis protein</fullName>
    </submittedName>
</protein>
<dbReference type="EMBL" id="CP042305">
    <property type="protein sequence ID" value="QDZ14217.1"/>
    <property type="molecule type" value="Genomic_DNA"/>
</dbReference>
<evidence type="ECO:0000313" key="3">
    <source>
        <dbReference type="Proteomes" id="UP000320216"/>
    </source>
</evidence>
<accession>A0A5B8M0L4</accession>
<dbReference type="RefSeq" id="WP_146318907.1">
    <property type="nucleotide sequence ID" value="NZ_CP042305.1"/>
</dbReference>
<reference evidence="2 3" key="1">
    <citation type="submission" date="2019-07" db="EMBL/GenBank/DDBJ databases">
        <title>Full genome sequence of Humibacter sp. WJ7-1.</title>
        <authorList>
            <person name="Im W.-T."/>
        </authorList>
    </citation>
    <scope>NUCLEOTIDE SEQUENCE [LARGE SCALE GENOMIC DNA]</scope>
    <source>
        <strain evidence="2 3">WJ7-1</strain>
    </source>
</reference>
<dbReference type="SUPFAM" id="SSF54506">
    <property type="entry name" value="Diaminopimelate epimerase-like"/>
    <property type="match status" value="1"/>
</dbReference>
<dbReference type="NCBIfam" id="TIGR00654">
    <property type="entry name" value="PhzF_family"/>
    <property type="match status" value="1"/>
</dbReference>
<dbReference type="InterPro" id="IPR003719">
    <property type="entry name" value="Phenazine_PhzF-like"/>
</dbReference>